<dbReference type="PANTHER" id="PTHR43488:SF2">
    <property type="entry name" value="GLUTAMATE-PYRUVATE AMINOTRANSFERASE ALAA"/>
    <property type="match status" value="1"/>
</dbReference>
<dbReference type="GO" id="GO:0003677">
    <property type="term" value="F:DNA binding"/>
    <property type="evidence" value="ECO:0007669"/>
    <property type="project" value="InterPro"/>
</dbReference>
<dbReference type="InterPro" id="IPR015424">
    <property type="entry name" value="PyrdxlP-dep_Trfase"/>
</dbReference>
<dbReference type="PANTHER" id="PTHR43488">
    <property type="entry name" value="GLUTAMATE-PYRUVATE AMINOTRANSFERASE ALAA"/>
    <property type="match status" value="1"/>
</dbReference>
<dbReference type="Gene3D" id="3.40.640.10">
    <property type="entry name" value="Type I PLP-dependent aspartate aminotransferase-like (Major domain)"/>
    <property type="match status" value="1"/>
</dbReference>
<dbReference type="RefSeq" id="WP_163226737.1">
    <property type="nucleotide sequence ID" value="NZ_VYSG01000001.1"/>
</dbReference>
<dbReference type="AlphaFoldDB" id="A0A6I5N5T4"/>
<keyword evidence="5" id="KW-0663">Pyridoxal phosphate</keyword>
<evidence type="ECO:0000313" key="8">
    <source>
        <dbReference type="EMBL" id="NEG69131.1"/>
    </source>
</evidence>
<feature type="domain" description="HTH cro/C1-type" evidence="7">
    <location>
        <begin position="7"/>
        <end position="67"/>
    </location>
</feature>
<dbReference type="InterPro" id="IPR015422">
    <property type="entry name" value="PyrdxlP-dep_Trfase_small"/>
</dbReference>
<dbReference type="Gene3D" id="3.90.1150.10">
    <property type="entry name" value="Aspartate Aminotransferase, domain 1"/>
    <property type="match status" value="1"/>
</dbReference>
<dbReference type="SUPFAM" id="SSF53383">
    <property type="entry name" value="PLP-dependent transferases"/>
    <property type="match status" value="1"/>
</dbReference>
<reference evidence="8 9" key="1">
    <citation type="submission" date="2019-09" db="EMBL/GenBank/DDBJ databases">
        <title>Phylogenetic characterization of a novel taxon of the genus Bifidobacterium: Bifidobacterium choloepi sp. nov.</title>
        <authorList>
            <person name="Modesto M."/>
            <person name="Satti M."/>
        </authorList>
    </citation>
    <scope>NUCLEOTIDE SEQUENCE [LARGE SCALE GENOMIC DNA]</scope>
    <source>
        <strain evidence="8 9">BRDM6</strain>
    </source>
</reference>
<sequence length="565" mass="63260">MPDFSERLNRAMHDRGLKQVDLLQLAEAGGVKLGKSQLSQYLNGKFEPRRAMVHDLELLLGVSLAEPQSDDATVASATTSDDSHDAPCGVTESVDDEYRVPLPDGVQTETRENIEHELEEFNIELHDEVEPDETELSSEPELTIKSELEPDFTELTEKGPGMRTFSKSHKLDNVLYDVRGPVVQQAAEMERAGTHVLKLNIGNPAPFGFRTPDEIVYDMAHALPHTEGYSESKGLFSARKAIMQYAQLKHLPNVTIDDIYTGNGVSELINLSMSALLDNGDEVLLPSPDYPLWTACVTLAGGQPVHYVCDEQSDWYPDVEDMRSKITDKTKAIVIINPNNPTGALYPREVLQQIVDLAREHQLMIFSDEIYDRLVMDGLEHVSIASMAPDLFCVTFSGLSKSHMIAGYRIGWMILSGNKRIGADYIEGLNMLTNMRICSNVPAQSIVQTALGGHQSVNDYIVPGGRIYEQREYVYEALNSIPGITAVKPKAAFYIFPKIDVKRFHITDDVQFALDLLNNEKLLIVQGSGFNWHQPDHFRVVYLPRVEVLKDAVGKLTNFFSYYRQ</sequence>
<dbReference type="InterPro" id="IPR015421">
    <property type="entry name" value="PyrdxlP-dep_Trfase_major"/>
</dbReference>
<evidence type="ECO:0000313" key="9">
    <source>
        <dbReference type="Proteomes" id="UP000469292"/>
    </source>
</evidence>
<name>A0A6I5N5T4_9BIFI</name>
<evidence type="ECO:0000256" key="6">
    <source>
        <dbReference type="ARBA" id="ARBA00026106"/>
    </source>
</evidence>
<dbReference type="CDD" id="cd00609">
    <property type="entry name" value="AAT_like"/>
    <property type="match status" value="1"/>
</dbReference>
<evidence type="ECO:0000256" key="2">
    <source>
        <dbReference type="ARBA" id="ARBA00007441"/>
    </source>
</evidence>
<dbReference type="GO" id="GO:0004021">
    <property type="term" value="F:L-alanine:2-oxoglutarate aminotransferase activity"/>
    <property type="evidence" value="ECO:0007669"/>
    <property type="project" value="UniProtKB-EC"/>
</dbReference>
<evidence type="ECO:0000259" key="7">
    <source>
        <dbReference type="SMART" id="SM00530"/>
    </source>
</evidence>
<comment type="similarity">
    <text evidence="2">Belongs to the class-I pyridoxal-phosphate-dependent aminotransferase family.</text>
</comment>
<keyword evidence="4 8" id="KW-0808">Transferase</keyword>
<dbReference type="Proteomes" id="UP000469292">
    <property type="component" value="Unassembled WGS sequence"/>
</dbReference>
<dbReference type="EMBL" id="VYSG01000001">
    <property type="protein sequence ID" value="NEG69131.1"/>
    <property type="molecule type" value="Genomic_DNA"/>
</dbReference>
<proteinExistence type="inferred from homology"/>
<dbReference type="InterPro" id="IPR004839">
    <property type="entry name" value="Aminotransferase_I/II_large"/>
</dbReference>
<protein>
    <recommendedName>
        <fullName evidence="6">alanine transaminase</fullName>
        <ecNumber evidence="6">2.6.1.2</ecNumber>
    </recommendedName>
</protein>
<comment type="caution">
    <text evidence="8">The sequence shown here is derived from an EMBL/GenBank/DDBJ whole genome shotgun (WGS) entry which is preliminary data.</text>
</comment>
<evidence type="ECO:0000256" key="5">
    <source>
        <dbReference type="ARBA" id="ARBA00022898"/>
    </source>
</evidence>
<evidence type="ECO:0000256" key="3">
    <source>
        <dbReference type="ARBA" id="ARBA00022576"/>
    </source>
</evidence>
<dbReference type="InterPro" id="IPR051926">
    <property type="entry name" value="Ala_Aminotransferase"/>
</dbReference>
<dbReference type="EC" id="2.6.1.2" evidence="6"/>
<evidence type="ECO:0000256" key="4">
    <source>
        <dbReference type="ARBA" id="ARBA00022679"/>
    </source>
</evidence>
<comment type="cofactor">
    <cofactor evidence="1">
        <name>pyridoxal 5'-phosphate</name>
        <dbReference type="ChEBI" id="CHEBI:597326"/>
    </cofactor>
</comment>
<organism evidence="8 9">
    <name type="scientific">Bifidobacterium choloepi</name>
    <dbReference type="NCBI Taxonomy" id="2614131"/>
    <lineage>
        <taxon>Bacteria</taxon>
        <taxon>Bacillati</taxon>
        <taxon>Actinomycetota</taxon>
        <taxon>Actinomycetes</taxon>
        <taxon>Bifidobacteriales</taxon>
        <taxon>Bifidobacteriaceae</taxon>
        <taxon>Bifidobacterium</taxon>
    </lineage>
</organism>
<dbReference type="CDD" id="cd00093">
    <property type="entry name" value="HTH_XRE"/>
    <property type="match status" value="1"/>
</dbReference>
<keyword evidence="3 8" id="KW-0032">Aminotransferase</keyword>
<gene>
    <name evidence="8" type="ORF">F6S87_00510</name>
</gene>
<dbReference type="InterPro" id="IPR001387">
    <property type="entry name" value="Cro/C1-type_HTH"/>
</dbReference>
<accession>A0A6I5N5T4</accession>
<dbReference type="GO" id="GO:0030170">
    <property type="term" value="F:pyridoxal phosphate binding"/>
    <property type="evidence" value="ECO:0007669"/>
    <property type="project" value="InterPro"/>
</dbReference>
<dbReference type="SMART" id="SM00530">
    <property type="entry name" value="HTH_XRE"/>
    <property type="match status" value="1"/>
</dbReference>
<keyword evidence="9" id="KW-1185">Reference proteome</keyword>
<dbReference type="Pfam" id="PF00155">
    <property type="entry name" value="Aminotran_1_2"/>
    <property type="match status" value="1"/>
</dbReference>
<evidence type="ECO:0000256" key="1">
    <source>
        <dbReference type="ARBA" id="ARBA00001933"/>
    </source>
</evidence>
<dbReference type="InterPro" id="IPR010982">
    <property type="entry name" value="Lambda_DNA-bd_dom_sf"/>
</dbReference>
<dbReference type="Gene3D" id="1.10.260.40">
    <property type="entry name" value="lambda repressor-like DNA-binding domains"/>
    <property type="match status" value="1"/>
</dbReference>